<keyword evidence="1" id="KW-0472">Membrane</keyword>
<evidence type="ECO:0000256" key="1">
    <source>
        <dbReference type="SAM" id="Phobius"/>
    </source>
</evidence>
<dbReference type="Proteomes" id="UP000011086">
    <property type="component" value="Unassembled WGS sequence"/>
</dbReference>
<name>A0AA97PFP0_PYRO3</name>
<keyword evidence="1" id="KW-1133">Transmembrane helix</keyword>
<protein>
    <submittedName>
        <fullName evidence="2">Uncharacterized protein</fullName>
    </submittedName>
</protein>
<proteinExistence type="predicted"/>
<dbReference type="EMBL" id="JH793433">
    <property type="protein sequence ID" value="ELQ32869.1"/>
    <property type="molecule type" value="Genomic_DNA"/>
</dbReference>
<feature type="transmembrane region" description="Helical" evidence="1">
    <location>
        <begin position="29"/>
        <end position="49"/>
    </location>
</feature>
<evidence type="ECO:0000313" key="2">
    <source>
        <dbReference type="EMBL" id="ELQ32869.1"/>
    </source>
</evidence>
<gene>
    <name evidence="2" type="ORF">OOU_Y34scaffold01019g7</name>
</gene>
<reference evidence="2" key="1">
    <citation type="journal article" date="2012" name="PLoS Genet.">
        <title>Comparative analysis of the genomes of two field isolates of the rice blast fungus Magnaporthe oryzae.</title>
        <authorList>
            <person name="Xue M."/>
            <person name="Yang J."/>
            <person name="Li Z."/>
            <person name="Hu S."/>
            <person name="Yao N."/>
            <person name="Dean R.A."/>
            <person name="Zhao W."/>
            <person name="Shen M."/>
            <person name="Zhang H."/>
            <person name="Li C."/>
            <person name="Liu L."/>
            <person name="Cao L."/>
            <person name="Xu X."/>
            <person name="Xing Y."/>
            <person name="Hsiang T."/>
            <person name="Zhang Z."/>
            <person name="Xu J.R."/>
            <person name="Peng Y.L."/>
        </authorList>
    </citation>
    <scope>NUCLEOTIDE SEQUENCE</scope>
    <source>
        <strain evidence="2">Y34</strain>
    </source>
</reference>
<accession>A0AA97PFP0</accession>
<sequence length="108" mass="12204">MSAGVGLITFADFVKLIKTHGHIHGAKGWFFLLPAKLVNNIGGFFVLLLNRNLYFDILMPRIKIETLIKDHYYGGRGYLLNNVTTSMYLTKSLFKVLAKLEITANLTQ</sequence>
<organism evidence="2">
    <name type="scientific">Pyricularia oryzae (strain Y34)</name>
    <name type="common">Rice blast fungus</name>
    <name type="synonym">Magnaporthe oryzae</name>
    <dbReference type="NCBI Taxonomy" id="1143189"/>
    <lineage>
        <taxon>Eukaryota</taxon>
        <taxon>Fungi</taxon>
        <taxon>Dikarya</taxon>
        <taxon>Ascomycota</taxon>
        <taxon>Pezizomycotina</taxon>
        <taxon>Sordariomycetes</taxon>
        <taxon>Sordariomycetidae</taxon>
        <taxon>Magnaporthales</taxon>
        <taxon>Pyriculariaceae</taxon>
        <taxon>Pyricularia</taxon>
    </lineage>
</organism>
<keyword evidence="1" id="KW-0812">Transmembrane</keyword>
<dbReference type="AlphaFoldDB" id="A0AA97PFP0"/>